<comment type="caution">
    <text evidence="1">The sequence shown here is derived from an EMBL/GenBank/DDBJ whole genome shotgun (WGS) entry which is preliminary data.</text>
</comment>
<organism evidence="1 2">
    <name type="scientific">Recurvomyces mirabilis</name>
    <dbReference type="NCBI Taxonomy" id="574656"/>
    <lineage>
        <taxon>Eukaryota</taxon>
        <taxon>Fungi</taxon>
        <taxon>Dikarya</taxon>
        <taxon>Ascomycota</taxon>
        <taxon>Pezizomycotina</taxon>
        <taxon>Dothideomycetes</taxon>
        <taxon>Dothideomycetidae</taxon>
        <taxon>Mycosphaerellales</taxon>
        <taxon>Teratosphaeriaceae</taxon>
        <taxon>Recurvomyces</taxon>
    </lineage>
</organism>
<proteinExistence type="predicted"/>
<sequence length="122" mass="13677">MDVLRLPIGVVKTDELDDETDELDVVLPKLPLMLLDAEPVDDEPELLVEIPVRVDVLKTELEGSPLVEIEVESWELLIPTLDERDVDDMELLVLVVMAALYAETSTAALDCPENTLWKPDLK</sequence>
<dbReference type="AlphaFoldDB" id="A0AAE1BZ29"/>
<dbReference type="Proteomes" id="UP001274830">
    <property type="component" value="Unassembled WGS sequence"/>
</dbReference>
<accession>A0AAE1BZ29</accession>
<gene>
    <name evidence="1" type="ORF">LTR78_006984</name>
</gene>
<evidence type="ECO:0000313" key="2">
    <source>
        <dbReference type="Proteomes" id="UP001274830"/>
    </source>
</evidence>
<keyword evidence="2" id="KW-1185">Reference proteome</keyword>
<protein>
    <submittedName>
        <fullName evidence="1">Uncharacterized protein</fullName>
    </submittedName>
</protein>
<evidence type="ECO:0000313" key="1">
    <source>
        <dbReference type="EMBL" id="KAK3673144.1"/>
    </source>
</evidence>
<dbReference type="EMBL" id="JAUTXT010000027">
    <property type="protein sequence ID" value="KAK3673144.1"/>
    <property type="molecule type" value="Genomic_DNA"/>
</dbReference>
<name>A0AAE1BZ29_9PEZI</name>
<reference evidence="1" key="1">
    <citation type="submission" date="2023-07" db="EMBL/GenBank/DDBJ databases">
        <title>Black Yeasts Isolated from many extreme environments.</title>
        <authorList>
            <person name="Coleine C."/>
            <person name="Stajich J.E."/>
            <person name="Selbmann L."/>
        </authorList>
    </citation>
    <scope>NUCLEOTIDE SEQUENCE</scope>
    <source>
        <strain evidence="1">CCFEE 5485</strain>
    </source>
</reference>